<evidence type="ECO:0000256" key="2">
    <source>
        <dbReference type="ARBA" id="ARBA00022630"/>
    </source>
</evidence>
<dbReference type="InterPro" id="IPR002563">
    <property type="entry name" value="Flavin_Rdtase-like_dom"/>
</dbReference>
<dbReference type="InParanoid" id="A0A1E7FNA6"/>
<evidence type="ECO:0000259" key="6">
    <source>
        <dbReference type="SMART" id="SM00903"/>
    </source>
</evidence>
<dbReference type="KEGG" id="fcy:FRACYDRAFT_235706"/>
<feature type="region of interest" description="Disordered" evidence="5">
    <location>
        <begin position="1"/>
        <end position="25"/>
    </location>
</feature>
<accession>A0A1E7FNA6</accession>
<comment type="cofactor">
    <cofactor evidence="1">
        <name>FMN</name>
        <dbReference type="ChEBI" id="CHEBI:58210"/>
    </cofactor>
</comment>
<comment type="similarity">
    <text evidence="4">Belongs to the flavoredoxin family.</text>
</comment>
<dbReference type="SUPFAM" id="SSF50475">
    <property type="entry name" value="FMN-binding split barrel"/>
    <property type="match status" value="1"/>
</dbReference>
<dbReference type="Proteomes" id="UP000095751">
    <property type="component" value="Unassembled WGS sequence"/>
</dbReference>
<dbReference type="AlphaFoldDB" id="A0A1E7FNA6"/>
<keyword evidence="8" id="KW-1185">Reference proteome</keyword>
<feature type="compositionally biased region" description="Low complexity" evidence="5">
    <location>
        <begin position="1"/>
        <end position="14"/>
    </location>
</feature>
<organism evidence="7 8">
    <name type="scientific">Fragilariopsis cylindrus CCMP1102</name>
    <dbReference type="NCBI Taxonomy" id="635003"/>
    <lineage>
        <taxon>Eukaryota</taxon>
        <taxon>Sar</taxon>
        <taxon>Stramenopiles</taxon>
        <taxon>Ochrophyta</taxon>
        <taxon>Bacillariophyta</taxon>
        <taxon>Bacillariophyceae</taxon>
        <taxon>Bacillariophycidae</taxon>
        <taxon>Bacillariales</taxon>
        <taxon>Bacillariaceae</taxon>
        <taxon>Fragilariopsis</taxon>
    </lineage>
</organism>
<dbReference type="Pfam" id="PF01613">
    <property type="entry name" value="Flavin_Reduct"/>
    <property type="match status" value="1"/>
</dbReference>
<dbReference type="PANTHER" id="PTHR33798">
    <property type="entry name" value="FLAVOPROTEIN OXYGENASE"/>
    <property type="match status" value="1"/>
</dbReference>
<sequence>MSSTTEATATATATDNGTSDNVEWSSFDPTSELTVSASYQLCISAIVPRPVAVITSKDPKSGILNCAPYSYTSLSGHDPVIVTHGLTVSRAIGKKDTLRNIEESGEWVYNVLSTNYLEKANECATSLPFEEDETAHAGLELIHDCIDVSVPRLKDAKVAMECKLIDKKEIFNDEGRHTSTIVIGRVKKFHLHSSIMKKGQSEKEPRVDLEAIQAVGRAGDITYWPVGTTPETIRPIERN</sequence>
<proteinExistence type="inferred from homology"/>
<evidence type="ECO:0000256" key="3">
    <source>
        <dbReference type="ARBA" id="ARBA00022643"/>
    </source>
</evidence>
<evidence type="ECO:0000256" key="4">
    <source>
        <dbReference type="ARBA" id="ARBA00038054"/>
    </source>
</evidence>
<dbReference type="InterPro" id="IPR012349">
    <property type="entry name" value="Split_barrel_FMN-bd"/>
</dbReference>
<dbReference type="Gene3D" id="2.30.110.10">
    <property type="entry name" value="Electron Transport, Fmn-binding Protein, Chain A"/>
    <property type="match status" value="1"/>
</dbReference>
<evidence type="ECO:0000313" key="8">
    <source>
        <dbReference type="Proteomes" id="UP000095751"/>
    </source>
</evidence>
<evidence type="ECO:0000256" key="1">
    <source>
        <dbReference type="ARBA" id="ARBA00001917"/>
    </source>
</evidence>
<feature type="domain" description="Flavin reductase like" evidence="6">
    <location>
        <begin position="44"/>
        <end position="193"/>
    </location>
</feature>
<name>A0A1E7FNA6_9STRA</name>
<evidence type="ECO:0000313" key="7">
    <source>
        <dbReference type="EMBL" id="OEU19649.1"/>
    </source>
</evidence>
<feature type="compositionally biased region" description="Polar residues" evidence="5">
    <location>
        <begin position="15"/>
        <end position="25"/>
    </location>
</feature>
<protein>
    <recommendedName>
        <fullName evidence="6">Flavin reductase like domain-containing protein</fullName>
    </recommendedName>
</protein>
<evidence type="ECO:0000256" key="5">
    <source>
        <dbReference type="SAM" id="MobiDB-lite"/>
    </source>
</evidence>
<keyword evidence="3" id="KW-0288">FMN</keyword>
<dbReference type="GO" id="GO:0010181">
    <property type="term" value="F:FMN binding"/>
    <property type="evidence" value="ECO:0007669"/>
    <property type="project" value="InterPro"/>
</dbReference>
<dbReference type="OrthoDB" id="298012at2759"/>
<reference evidence="7 8" key="1">
    <citation type="submission" date="2016-09" db="EMBL/GenBank/DDBJ databases">
        <title>Extensive genetic diversity and differential bi-allelic expression allows diatom success in the polar Southern Ocean.</title>
        <authorList>
            <consortium name="DOE Joint Genome Institute"/>
            <person name="Mock T."/>
            <person name="Otillar R.P."/>
            <person name="Strauss J."/>
            <person name="Dupont C."/>
            <person name="Frickenhaus S."/>
            <person name="Maumus F."/>
            <person name="Mcmullan M."/>
            <person name="Sanges R."/>
            <person name="Schmutz J."/>
            <person name="Toseland A."/>
            <person name="Valas R."/>
            <person name="Veluchamy A."/>
            <person name="Ward B.J."/>
            <person name="Allen A."/>
            <person name="Barry K."/>
            <person name="Falciatore A."/>
            <person name="Ferrante M."/>
            <person name="Fortunato A.E."/>
            <person name="Gloeckner G."/>
            <person name="Gruber A."/>
            <person name="Hipkin R."/>
            <person name="Janech M."/>
            <person name="Kroth P."/>
            <person name="Leese F."/>
            <person name="Lindquist E."/>
            <person name="Lyon B.R."/>
            <person name="Martin J."/>
            <person name="Mayer C."/>
            <person name="Parker M."/>
            <person name="Quesneville H."/>
            <person name="Raymond J."/>
            <person name="Uhlig C."/>
            <person name="Valentin K.U."/>
            <person name="Worden A.Z."/>
            <person name="Armbrust E.V."/>
            <person name="Bowler C."/>
            <person name="Green B."/>
            <person name="Moulton V."/>
            <person name="Van Oosterhout C."/>
            <person name="Grigoriev I."/>
        </authorList>
    </citation>
    <scope>NUCLEOTIDE SEQUENCE [LARGE SCALE GENOMIC DNA]</scope>
    <source>
        <strain evidence="7 8">CCMP1102</strain>
    </source>
</reference>
<dbReference type="SMART" id="SM00903">
    <property type="entry name" value="Flavin_Reduct"/>
    <property type="match status" value="1"/>
</dbReference>
<gene>
    <name evidence="7" type="ORF">FRACYDRAFT_235706</name>
</gene>
<dbReference type="PANTHER" id="PTHR33798:SF5">
    <property type="entry name" value="FLAVIN REDUCTASE LIKE DOMAIN-CONTAINING PROTEIN"/>
    <property type="match status" value="1"/>
</dbReference>
<dbReference type="EMBL" id="KV784355">
    <property type="protein sequence ID" value="OEU19649.1"/>
    <property type="molecule type" value="Genomic_DNA"/>
</dbReference>
<keyword evidence="2" id="KW-0285">Flavoprotein</keyword>